<organism evidence="5 6">
    <name type="scientific">Geodia barretti</name>
    <name type="common">Barrett's horny sponge</name>
    <dbReference type="NCBI Taxonomy" id="519541"/>
    <lineage>
        <taxon>Eukaryota</taxon>
        <taxon>Metazoa</taxon>
        <taxon>Porifera</taxon>
        <taxon>Demospongiae</taxon>
        <taxon>Heteroscleromorpha</taxon>
        <taxon>Tetractinellida</taxon>
        <taxon>Astrophorina</taxon>
        <taxon>Geodiidae</taxon>
        <taxon>Geodia</taxon>
    </lineage>
</organism>
<dbReference type="Gene3D" id="3.30.572.10">
    <property type="entry name" value="Thymidylate synthase/dCMP hydroxymethylase domain"/>
    <property type="match status" value="1"/>
</dbReference>
<dbReference type="Pfam" id="PF00303">
    <property type="entry name" value="Thymidylat_synt"/>
    <property type="match status" value="1"/>
</dbReference>
<feature type="domain" description="Thymidylate synthase/dCMP hydroxymethylase" evidence="4">
    <location>
        <begin position="36"/>
        <end position="71"/>
    </location>
</feature>
<reference evidence="5" key="1">
    <citation type="submission" date="2023-03" db="EMBL/GenBank/DDBJ databases">
        <authorList>
            <person name="Steffen K."/>
            <person name="Cardenas P."/>
        </authorList>
    </citation>
    <scope>NUCLEOTIDE SEQUENCE</scope>
</reference>
<sequence length="119" mass="13432">TATAQCVCVSPELKKPTLFSWNIDVISDSRELRRLSTDFLQGLGVPFNIASYSLLTYMIAHCLQPQARRLCTYSRRRTCLPQPHPTPQYTGLWVIIIGLSHCLLPVNLIPPSLRTPLKI</sequence>
<keyword evidence="3" id="KW-0812">Transmembrane</keyword>
<gene>
    <name evidence="5" type="ORF">GBAR_LOCUS27627</name>
</gene>
<feature type="transmembrane region" description="Helical" evidence="3">
    <location>
        <begin position="39"/>
        <end position="60"/>
    </location>
</feature>
<evidence type="ECO:0000259" key="4">
    <source>
        <dbReference type="Pfam" id="PF00303"/>
    </source>
</evidence>
<evidence type="ECO:0000256" key="2">
    <source>
        <dbReference type="ARBA" id="ARBA00022679"/>
    </source>
</evidence>
<evidence type="ECO:0000256" key="1">
    <source>
        <dbReference type="ARBA" id="ARBA00015931"/>
    </source>
</evidence>
<proteinExistence type="predicted"/>
<comment type="caution">
    <text evidence="5">The sequence shown here is derived from an EMBL/GenBank/DDBJ whole genome shotgun (WGS) entry which is preliminary data.</text>
</comment>
<keyword evidence="2" id="KW-0808">Transferase</keyword>
<evidence type="ECO:0000313" key="6">
    <source>
        <dbReference type="Proteomes" id="UP001174909"/>
    </source>
</evidence>
<keyword evidence="3" id="KW-0472">Membrane</keyword>
<keyword evidence="6" id="KW-1185">Reference proteome</keyword>
<dbReference type="InterPro" id="IPR036926">
    <property type="entry name" value="Thymidate_synth/dCMP_Mease_sf"/>
</dbReference>
<dbReference type="Proteomes" id="UP001174909">
    <property type="component" value="Unassembled WGS sequence"/>
</dbReference>
<name>A0AA35XG72_GEOBA</name>
<evidence type="ECO:0000256" key="3">
    <source>
        <dbReference type="SAM" id="Phobius"/>
    </source>
</evidence>
<accession>A0AA35XG72</accession>
<dbReference type="EMBL" id="CASHTH010003848">
    <property type="protein sequence ID" value="CAI8050275.1"/>
    <property type="molecule type" value="Genomic_DNA"/>
</dbReference>
<evidence type="ECO:0000313" key="5">
    <source>
        <dbReference type="EMBL" id="CAI8050275.1"/>
    </source>
</evidence>
<dbReference type="AlphaFoldDB" id="A0AA35XG72"/>
<dbReference type="GO" id="GO:0016740">
    <property type="term" value="F:transferase activity"/>
    <property type="evidence" value="ECO:0007669"/>
    <property type="project" value="UniProtKB-KW"/>
</dbReference>
<dbReference type="SUPFAM" id="SSF55831">
    <property type="entry name" value="Thymidylate synthase/dCMP hydroxymethylase"/>
    <property type="match status" value="1"/>
</dbReference>
<dbReference type="InterPro" id="IPR023451">
    <property type="entry name" value="Thymidate_synth/dCMP_Mease_dom"/>
</dbReference>
<feature type="non-terminal residue" evidence="5">
    <location>
        <position position="1"/>
    </location>
</feature>
<protein>
    <recommendedName>
        <fullName evidence="1">Thymidylate synthase</fullName>
    </recommendedName>
</protein>
<keyword evidence="3" id="KW-1133">Transmembrane helix</keyword>
<feature type="transmembrane region" description="Helical" evidence="3">
    <location>
        <begin position="90"/>
        <end position="109"/>
    </location>
</feature>